<evidence type="ECO:0000313" key="4">
    <source>
        <dbReference type="EMBL" id="TCS90117.1"/>
    </source>
</evidence>
<evidence type="ECO:0000256" key="1">
    <source>
        <dbReference type="ARBA" id="ARBA00004613"/>
    </source>
</evidence>
<comment type="subcellular location">
    <subcellularLocation>
        <location evidence="1">Secreted</location>
    </subcellularLocation>
</comment>
<comment type="caution">
    <text evidence="4">The sequence shown here is derived from an EMBL/GenBank/DDBJ whole genome shotgun (WGS) entry which is preliminary data.</text>
</comment>
<keyword evidence="5" id="KW-1185">Reference proteome</keyword>
<name>A0A4R3KWG1_9SPHI</name>
<feature type="domain" description="NodB homology" evidence="3">
    <location>
        <begin position="73"/>
        <end position="340"/>
    </location>
</feature>
<protein>
    <submittedName>
        <fullName evidence="4">Peptidoglycan/xylan/chitin deacetylase (PgdA/CDA1 family)</fullName>
    </submittedName>
</protein>
<evidence type="ECO:0000259" key="3">
    <source>
        <dbReference type="PROSITE" id="PS51677"/>
    </source>
</evidence>
<proteinExistence type="predicted"/>
<dbReference type="CDD" id="cd10918">
    <property type="entry name" value="CE4_NodB_like_5s_6s"/>
    <property type="match status" value="1"/>
</dbReference>
<dbReference type="Proteomes" id="UP000295807">
    <property type="component" value="Unassembled WGS sequence"/>
</dbReference>
<dbReference type="Pfam" id="PF01522">
    <property type="entry name" value="Polysacc_deac_1"/>
    <property type="match status" value="2"/>
</dbReference>
<dbReference type="EMBL" id="SMAD01000001">
    <property type="protein sequence ID" value="TCS90117.1"/>
    <property type="molecule type" value="Genomic_DNA"/>
</dbReference>
<dbReference type="AlphaFoldDB" id="A0A4R3KWG1"/>
<sequence>MKLGWIYKSRQPTAGRALVLMYHRVANVPVDPWQMAVRPEHFEEQLQVLGKRYSVIPVPELLRQLEEGKLLPGSVCLTFDDGYADNYLTARPLLEKYQCPATFFIVTRCIDRKHSFWWDTLGDLLLNTAELPEAVSVDLQGERCSYPLNGEVVLSGELHRKYLLWRYPAPPPGRRAAVYLDIYERVKSLPPEAQERAAREIRLWREDSSGSSEEERLPVNTEQLMSMSRHPLLDIGLHTHSHPALGCQSPERQFREIESCRKYLARATSRFIPVISYPHGHYNKDTLRTVKEQQLEAAFTTEEQAITRKSDPYRLGRFQVGDWNGETFEKQLSVWMGGKA</sequence>
<dbReference type="Gene3D" id="3.20.20.370">
    <property type="entry name" value="Glycoside hydrolase/deacetylase"/>
    <property type="match status" value="1"/>
</dbReference>
<dbReference type="InterPro" id="IPR051398">
    <property type="entry name" value="Polysacch_Deacetylase"/>
</dbReference>
<dbReference type="GO" id="GO:0005975">
    <property type="term" value="P:carbohydrate metabolic process"/>
    <property type="evidence" value="ECO:0007669"/>
    <property type="project" value="InterPro"/>
</dbReference>
<dbReference type="SUPFAM" id="SSF88713">
    <property type="entry name" value="Glycoside hydrolase/deacetylase"/>
    <property type="match status" value="1"/>
</dbReference>
<dbReference type="GO" id="GO:0016810">
    <property type="term" value="F:hydrolase activity, acting on carbon-nitrogen (but not peptide) bonds"/>
    <property type="evidence" value="ECO:0007669"/>
    <property type="project" value="InterPro"/>
</dbReference>
<organism evidence="4 5">
    <name type="scientific">Anseongella ginsenosidimutans</name>
    <dbReference type="NCBI Taxonomy" id="496056"/>
    <lineage>
        <taxon>Bacteria</taxon>
        <taxon>Pseudomonadati</taxon>
        <taxon>Bacteroidota</taxon>
        <taxon>Sphingobacteriia</taxon>
        <taxon>Sphingobacteriales</taxon>
        <taxon>Sphingobacteriaceae</taxon>
        <taxon>Anseongella</taxon>
    </lineage>
</organism>
<dbReference type="PANTHER" id="PTHR34216">
    <property type="match status" value="1"/>
</dbReference>
<keyword evidence="2" id="KW-0732">Signal</keyword>
<dbReference type="GO" id="GO:0005576">
    <property type="term" value="C:extracellular region"/>
    <property type="evidence" value="ECO:0007669"/>
    <property type="project" value="UniProtKB-SubCell"/>
</dbReference>
<accession>A0A4R3KWG1</accession>
<evidence type="ECO:0000313" key="5">
    <source>
        <dbReference type="Proteomes" id="UP000295807"/>
    </source>
</evidence>
<dbReference type="InterPro" id="IPR011330">
    <property type="entry name" value="Glyco_hydro/deAcase_b/a-brl"/>
</dbReference>
<dbReference type="PANTHER" id="PTHR34216:SF3">
    <property type="entry name" value="POLY-BETA-1,6-N-ACETYL-D-GLUCOSAMINE N-DEACETYLASE"/>
    <property type="match status" value="1"/>
</dbReference>
<reference evidence="4 5" key="1">
    <citation type="submission" date="2019-03" db="EMBL/GenBank/DDBJ databases">
        <title>Genomic Encyclopedia of Type Strains, Phase IV (KMG-IV): sequencing the most valuable type-strain genomes for metagenomic binning, comparative biology and taxonomic classification.</title>
        <authorList>
            <person name="Goeker M."/>
        </authorList>
    </citation>
    <scope>NUCLEOTIDE SEQUENCE [LARGE SCALE GENOMIC DNA]</scope>
    <source>
        <strain evidence="4 5">DSM 21100</strain>
    </source>
</reference>
<dbReference type="PROSITE" id="PS51677">
    <property type="entry name" value="NODB"/>
    <property type="match status" value="1"/>
</dbReference>
<dbReference type="RefSeq" id="WP_132127574.1">
    <property type="nucleotide sequence ID" value="NZ_CP042432.1"/>
</dbReference>
<gene>
    <name evidence="4" type="ORF">EDD80_101316</name>
</gene>
<dbReference type="OrthoDB" id="9778320at2"/>
<dbReference type="InterPro" id="IPR002509">
    <property type="entry name" value="NODB_dom"/>
</dbReference>
<evidence type="ECO:0000256" key="2">
    <source>
        <dbReference type="ARBA" id="ARBA00022729"/>
    </source>
</evidence>